<evidence type="ECO:0000313" key="18">
    <source>
        <dbReference type="Proteomes" id="UP000051565"/>
    </source>
</evidence>
<dbReference type="GO" id="GO:0008360">
    <property type="term" value="P:regulation of cell shape"/>
    <property type="evidence" value="ECO:0007669"/>
    <property type="project" value="UniProtKB-KW"/>
</dbReference>
<dbReference type="GO" id="GO:0009252">
    <property type="term" value="P:peptidoglycan biosynthetic process"/>
    <property type="evidence" value="ECO:0007669"/>
    <property type="project" value="UniProtKB-KW"/>
</dbReference>
<keyword evidence="5 15" id="KW-0812">Transmembrane</keyword>
<evidence type="ECO:0000256" key="11">
    <source>
        <dbReference type="ARBA" id="ARBA00023251"/>
    </source>
</evidence>
<dbReference type="InterPro" id="IPR001460">
    <property type="entry name" value="PCN-bd_Tpept"/>
</dbReference>
<keyword evidence="12" id="KW-0131">Cell cycle</keyword>
<dbReference type="RefSeq" id="WP_056997752.1">
    <property type="nucleotide sequence ID" value="NZ_FUXS01000005.1"/>
</dbReference>
<keyword evidence="6" id="KW-0677">Repeat</keyword>
<dbReference type="PANTHER" id="PTHR30627:SF26">
    <property type="entry name" value="PENICILLIN-BINDING PROTEIN 2B"/>
    <property type="match status" value="1"/>
</dbReference>
<dbReference type="Pfam" id="PF03793">
    <property type="entry name" value="PASTA"/>
    <property type="match status" value="2"/>
</dbReference>
<evidence type="ECO:0000256" key="5">
    <source>
        <dbReference type="ARBA" id="ARBA00022692"/>
    </source>
</evidence>
<evidence type="ECO:0000256" key="13">
    <source>
        <dbReference type="ARBA" id="ARBA00023316"/>
    </source>
</evidence>
<dbReference type="Gene3D" id="3.90.1310.10">
    <property type="entry name" value="Penicillin-binding protein 2a (Domain 2)"/>
    <property type="match status" value="1"/>
</dbReference>
<dbReference type="AlphaFoldDB" id="A0A0R2JME1"/>
<feature type="domain" description="PASTA" evidence="16">
    <location>
        <begin position="660"/>
        <end position="716"/>
    </location>
</feature>
<evidence type="ECO:0000256" key="9">
    <source>
        <dbReference type="ARBA" id="ARBA00022989"/>
    </source>
</evidence>
<evidence type="ECO:0000256" key="6">
    <source>
        <dbReference type="ARBA" id="ARBA00022737"/>
    </source>
</evidence>
<organism evidence="17 18">
    <name type="scientific">Fructilactobacillus lindneri DSM 20690 = JCM 11027</name>
    <dbReference type="NCBI Taxonomy" id="1122148"/>
    <lineage>
        <taxon>Bacteria</taxon>
        <taxon>Bacillati</taxon>
        <taxon>Bacillota</taxon>
        <taxon>Bacilli</taxon>
        <taxon>Lactobacillales</taxon>
        <taxon>Lactobacillaceae</taxon>
        <taxon>Fructilactobacillus</taxon>
    </lineage>
</organism>
<evidence type="ECO:0000256" key="10">
    <source>
        <dbReference type="ARBA" id="ARBA00023136"/>
    </source>
</evidence>
<protein>
    <recommendedName>
        <fullName evidence="16">PASTA domain-containing protein</fullName>
    </recommendedName>
</protein>
<dbReference type="Pfam" id="PF03717">
    <property type="entry name" value="PBP_dimer"/>
    <property type="match status" value="1"/>
</dbReference>
<keyword evidence="3" id="KW-1003">Cell membrane</keyword>
<dbReference type="SMART" id="SM00740">
    <property type="entry name" value="PASTA"/>
    <property type="match status" value="2"/>
</dbReference>
<dbReference type="InterPro" id="IPR012338">
    <property type="entry name" value="Beta-lactam/transpept-like"/>
</dbReference>
<keyword evidence="18" id="KW-1185">Reference proteome</keyword>
<dbReference type="FunFam" id="3.40.710.10:FF:000095">
    <property type="entry name" value="Penicillin-binding protein 2x"/>
    <property type="match status" value="1"/>
</dbReference>
<comment type="subcellular location">
    <subcellularLocation>
        <location evidence="1">Cell membrane</location>
        <topology evidence="1">Single-pass membrane protein</topology>
    </subcellularLocation>
</comment>
<dbReference type="GO" id="GO:0071555">
    <property type="term" value="P:cell wall organization"/>
    <property type="evidence" value="ECO:0007669"/>
    <property type="project" value="UniProtKB-KW"/>
</dbReference>
<dbReference type="EMBL" id="JQBT01000035">
    <property type="protein sequence ID" value="KRN78368.1"/>
    <property type="molecule type" value="Genomic_DNA"/>
</dbReference>
<dbReference type="Gene3D" id="3.40.710.10">
    <property type="entry name" value="DD-peptidase/beta-lactamase superfamily"/>
    <property type="match status" value="1"/>
</dbReference>
<dbReference type="PANTHER" id="PTHR30627">
    <property type="entry name" value="PEPTIDOGLYCAN D,D-TRANSPEPTIDASE"/>
    <property type="match status" value="1"/>
</dbReference>
<dbReference type="GO" id="GO:0005886">
    <property type="term" value="C:plasma membrane"/>
    <property type="evidence" value="ECO:0007669"/>
    <property type="project" value="UniProtKB-SubCell"/>
</dbReference>
<evidence type="ECO:0000259" key="16">
    <source>
        <dbReference type="PROSITE" id="PS51178"/>
    </source>
</evidence>
<comment type="caution">
    <text evidence="17">The sequence shown here is derived from an EMBL/GenBank/DDBJ whole genome shotgun (WGS) entry which is preliminary data.</text>
</comment>
<comment type="function">
    <text evidence="14">A transpeptidase that forms peptide cross-links between adjacent glycan strands in cell wall peptidoglycan (PG). Part of the divisome machinery that synthesizes the septal cross wall. Beta-lactams inactivate the PBPs by acylating an essential serine residue in the active site of these proteins.</text>
</comment>
<keyword evidence="9 15" id="KW-1133">Transmembrane helix</keyword>
<evidence type="ECO:0000313" key="17">
    <source>
        <dbReference type="EMBL" id="KRN78368.1"/>
    </source>
</evidence>
<feature type="transmembrane region" description="Helical" evidence="15">
    <location>
        <begin position="21"/>
        <end position="42"/>
    </location>
</feature>
<gene>
    <name evidence="17" type="ORF">IV52_GL001306</name>
</gene>
<feature type="domain" description="PASTA" evidence="16">
    <location>
        <begin position="599"/>
        <end position="659"/>
    </location>
</feature>
<evidence type="ECO:0000256" key="2">
    <source>
        <dbReference type="ARBA" id="ARBA00007171"/>
    </source>
</evidence>
<name>A0A0R2JME1_9LACO</name>
<dbReference type="CDD" id="cd06575">
    <property type="entry name" value="PASTA_Pbp2x-like_2"/>
    <property type="match status" value="1"/>
</dbReference>
<reference evidence="17 18" key="1">
    <citation type="journal article" date="2015" name="Genome Announc.">
        <title>Expanding the biotechnology potential of lactobacilli through comparative genomics of 213 strains and associated genera.</title>
        <authorList>
            <person name="Sun Z."/>
            <person name="Harris H.M."/>
            <person name="McCann A."/>
            <person name="Guo C."/>
            <person name="Argimon S."/>
            <person name="Zhang W."/>
            <person name="Yang X."/>
            <person name="Jeffery I.B."/>
            <person name="Cooney J.C."/>
            <person name="Kagawa T.F."/>
            <person name="Liu W."/>
            <person name="Song Y."/>
            <person name="Salvetti E."/>
            <person name="Wrobel A."/>
            <person name="Rasinkangas P."/>
            <person name="Parkhill J."/>
            <person name="Rea M.C."/>
            <person name="O'Sullivan O."/>
            <person name="Ritari J."/>
            <person name="Douillard F.P."/>
            <person name="Paul Ross R."/>
            <person name="Yang R."/>
            <person name="Briner A.E."/>
            <person name="Felis G.E."/>
            <person name="de Vos W.M."/>
            <person name="Barrangou R."/>
            <person name="Klaenhammer T.R."/>
            <person name="Caufield P.W."/>
            <person name="Cui Y."/>
            <person name="Zhang H."/>
            <person name="O'Toole P.W."/>
        </authorList>
    </citation>
    <scope>NUCLEOTIDE SEQUENCE [LARGE SCALE GENOMIC DNA]</scope>
    <source>
        <strain evidence="17 18">DSM 20690</strain>
    </source>
</reference>
<accession>A0A0R2JME1</accession>
<dbReference type="SUPFAM" id="SSF56519">
    <property type="entry name" value="Penicillin binding protein dimerisation domain"/>
    <property type="match status" value="1"/>
</dbReference>
<evidence type="ECO:0000256" key="12">
    <source>
        <dbReference type="ARBA" id="ARBA00023306"/>
    </source>
</evidence>
<dbReference type="SUPFAM" id="SSF56601">
    <property type="entry name" value="beta-lactamase/transpeptidase-like"/>
    <property type="match status" value="1"/>
</dbReference>
<keyword evidence="11" id="KW-0046">Antibiotic resistance</keyword>
<dbReference type="PATRIC" id="fig|1122148.6.peg.1342"/>
<evidence type="ECO:0000256" key="8">
    <source>
        <dbReference type="ARBA" id="ARBA00022984"/>
    </source>
</evidence>
<dbReference type="GO" id="GO:0051301">
    <property type="term" value="P:cell division"/>
    <property type="evidence" value="ECO:0007669"/>
    <property type="project" value="UniProtKB-KW"/>
</dbReference>
<evidence type="ECO:0000256" key="3">
    <source>
        <dbReference type="ARBA" id="ARBA00022475"/>
    </source>
</evidence>
<dbReference type="Proteomes" id="UP000051565">
    <property type="component" value="Unassembled WGS sequence"/>
</dbReference>
<keyword evidence="7" id="KW-0133">Cell shape</keyword>
<evidence type="ECO:0000256" key="15">
    <source>
        <dbReference type="SAM" id="Phobius"/>
    </source>
</evidence>
<keyword evidence="10 15" id="KW-0472">Membrane</keyword>
<keyword evidence="4" id="KW-0132">Cell division</keyword>
<dbReference type="InterPro" id="IPR005311">
    <property type="entry name" value="PBP_dimer"/>
</dbReference>
<dbReference type="CDD" id="cd06576">
    <property type="entry name" value="PASTA_Pbp2x-like_1"/>
    <property type="match status" value="1"/>
</dbReference>
<dbReference type="InterPro" id="IPR036138">
    <property type="entry name" value="PBP_dimer_sf"/>
</dbReference>
<evidence type="ECO:0000256" key="1">
    <source>
        <dbReference type="ARBA" id="ARBA00004162"/>
    </source>
</evidence>
<dbReference type="InterPro" id="IPR005543">
    <property type="entry name" value="PASTA_dom"/>
</dbReference>
<keyword evidence="8" id="KW-0573">Peptidoglycan synthesis</keyword>
<evidence type="ECO:0000256" key="14">
    <source>
        <dbReference type="ARBA" id="ARBA00055980"/>
    </source>
</evidence>
<evidence type="ECO:0000256" key="4">
    <source>
        <dbReference type="ARBA" id="ARBA00022618"/>
    </source>
</evidence>
<dbReference type="SUPFAM" id="SSF54184">
    <property type="entry name" value="Penicillin-binding protein 2x (pbp-2x), c-terminal domain"/>
    <property type="match status" value="2"/>
</dbReference>
<dbReference type="GO" id="GO:0046677">
    <property type="term" value="P:response to antibiotic"/>
    <property type="evidence" value="ECO:0007669"/>
    <property type="project" value="UniProtKB-KW"/>
</dbReference>
<dbReference type="InterPro" id="IPR050515">
    <property type="entry name" value="Beta-lactam/transpept"/>
</dbReference>
<dbReference type="OrthoDB" id="9804124at2"/>
<dbReference type="PROSITE" id="PS51178">
    <property type="entry name" value="PASTA"/>
    <property type="match status" value="2"/>
</dbReference>
<sequence length="716" mass="79569">MKNKKNQLDDQRKATRTRRNFGRILLILVSFVFLAIIGSFSFKAIFKTANNVNLVERTKKLYSHNSILKAHRGSIFDSKGHPLAEDTNTYSIYAVLDKSQKNEKGKPEYVQNPQKTAQVLSDNLSISKDKAEKILTPKRKTFQVEFGNAGNNISLSTKQKIQAQHLTGIKFIPQQARLYPNGVFASHIVGLAVSEMNQKTKQTNLVGEMGIEKSFNKFLTGKNGFKDTQHDNFGYQLPSEENRVKKAIDGNNVHTTIDPGLELLLENQMNKVDAKVHPKVLNAMMMDVKTGKIVAAAQRPTFNPETGEGLGGVWRDTLTQDTYEPGSTMKIFTMAASIDSGHYNGSDKYHSGIYKIGNQTVPDWDRNGWGDITFNKGFALSSNVAMAHLEQNMGAETWHDYINRFQLLKNNTSIIDRQTPGSMQFQRPIEQADTAFGQGIQVTGLQTLQGFSAIANHGQMIQPRFISNVTDSKNKKVVKNYPKKIVGQPIKSSTADAVRKHMEDFVYKSYGIGQDFKIKGYRVAAKTGTAQVTGDNGQYENGTDSYLYSVAGMVPAKNPRYIMYVTMKQPHLGSDSPTKVLAQIFNVVMKKALSKTTNKVNQVKIPNVVGKNLKDAQDELNQKKIQNVTVGNGQTVIKQTPGADAPKDLASRAILVTDGKMTMPDMNGWSKEDVQDLTSLLDVKVNFNGNGKVTDQSIKPAQEFDEHSTLNIELNK</sequence>
<dbReference type="GO" id="GO:0008658">
    <property type="term" value="F:penicillin binding"/>
    <property type="evidence" value="ECO:0007669"/>
    <property type="project" value="InterPro"/>
</dbReference>
<proteinExistence type="inferred from homology"/>
<comment type="similarity">
    <text evidence="2">Belongs to the transpeptidase family.</text>
</comment>
<keyword evidence="13" id="KW-0961">Cell wall biogenesis/degradation</keyword>
<dbReference type="STRING" id="53444.AYR59_04295"/>
<dbReference type="Gene3D" id="3.30.70.2110">
    <property type="match status" value="1"/>
</dbReference>
<dbReference type="Pfam" id="PF00905">
    <property type="entry name" value="Transpeptidase"/>
    <property type="match status" value="1"/>
</dbReference>
<dbReference type="Gene3D" id="2.20.70.70">
    <property type="match status" value="1"/>
</dbReference>
<dbReference type="GeneID" id="61250102"/>
<evidence type="ECO:0000256" key="7">
    <source>
        <dbReference type="ARBA" id="ARBA00022960"/>
    </source>
</evidence>